<sequence>MLKGIPPVLSPELLKVLAEMGHGDTIVIGDANFAAASMAKDSILIRCDGVRATEIMDAILTLMPLDDFVDDPVLLMDKDARHADLECPVWDEFKAIVARHDERGAAACAMIPRGKFYTMAKAAYAVVATTETAFYACAILQKGAVAPADPIR</sequence>
<keyword evidence="2 4" id="KW-0413">Isomerase</keyword>
<dbReference type="AlphaFoldDB" id="A0A9D1P115"/>
<dbReference type="InterPro" id="IPR023750">
    <property type="entry name" value="RbsD-like_sf"/>
</dbReference>
<reference evidence="4" key="2">
    <citation type="journal article" date="2021" name="PeerJ">
        <title>Extensive microbial diversity within the chicken gut microbiome revealed by metagenomics and culture.</title>
        <authorList>
            <person name="Gilroy R."/>
            <person name="Ravi A."/>
            <person name="Getino M."/>
            <person name="Pursley I."/>
            <person name="Horton D.L."/>
            <person name="Alikhan N.F."/>
            <person name="Baker D."/>
            <person name="Gharbi K."/>
            <person name="Hall N."/>
            <person name="Watson M."/>
            <person name="Adriaenssens E.M."/>
            <person name="Foster-Nyarko E."/>
            <person name="Jarju S."/>
            <person name="Secka A."/>
            <person name="Antonio M."/>
            <person name="Oren A."/>
            <person name="Chaudhuri R.R."/>
            <person name="La Ragione R."/>
            <person name="Hildebrand F."/>
            <person name="Pallen M.J."/>
        </authorList>
    </citation>
    <scope>NUCLEOTIDE SEQUENCE</scope>
    <source>
        <strain evidence="4">ChiBcec6-7307</strain>
    </source>
</reference>
<gene>
    <name evidence="4" type="ORF">IAC80_06730</name>
</gene>
<accession>A0A9D1P115</accession>
<dbReference type="GO" id="GO:0062193">
    <property type="term" value="F:D-ribose pyranase activity"/>
    <property type="evidence" value="ECO:0007669"/>
    <property type="project" value="UniProtKB-EC"/>
</dbReference>
<dbReference type="Pfam" id="PF05025">
    <property type="entry name" value="RbsD_FucU"/>
    <property type="match status" value="1"/>
</dbReference>
<dbReference type="Proteomes" id="UP000886889">
    <property type="component" value="Unassembled WGS sequence"/>
</dbReference>
<dbReference type="Gene3D" id="3.40.1650.10">
    <property type="entry name" value="RbsD-like domain"/>
    <property type="match status" value="1"/>
</dbReference>
<evidence type="ECO:0000313" key="5">
    <source>
        <dbReference type="Proteomes" id="UP000886889"/>
    </source>
</evidence>
<evidence type="ECO:0000256" key="3">
    <source>
        <dbReference type="ARBA" id="ARBA00036324"/>
    </source>
</evidence>
<dbReference type="PANTHER" id="PTHR31690:SF4">
    <property type="entry name" value="FUCOSE MUTAROTASE"/>
    <property type="match status" value="1"/>
</dbReference>
<comment type="caution">
    <text evidence="4">The sequence shown here is derived from an EMBL/GenBank/DDBJ whole genome shotgun (WGS) entry which is preliminary data.</text>
</comment>
<comment type="catalytic activity">
    <reaction evidence="1">
        <text>beta-D-ribopyranose = beta-D-ribofuranose</text>
        <dbReference type="Rhea" id="RHEA:25432"/>
        <dbReference type="ChEBI" id="CHEBI:27476"/>
        <dbReference type="ChEBI" id="CHEBI:47002"/>
        <dbReference type="EC" id="5.4.99.62"/>
    </reaction>
</comment>
<evidence type="ECO:0000256" key="1">
    <source>
        <dbReference type="ARBA" id="ARBA00000223"/>
    </source>
</evidence>
<proteinExistence type="predicted"/>
<name>A0A9D1P115_9FIRM</name>
<dbReference type="EMBL" id="DVOS01000057">
    <property type="protein sequence ID" value="HIV23618.1"/>
    <property type="molecule type" value="Genomic_DNA"/>
</dbReference>
<evidence type="ECO:0000256" key="2">
    <source>
        <dbReference type="ARBA" id="ARBA00023235"/>
    </source>
</evidence>
<dbReference type="PANTHER" id="PTHR31690">
    <property type="entry name" value="FUCOSE MUTAROTASE"/>
    <property type="match status" value="1"/>
</dbReference>
<dbReference type="InterPro" id="IPR007721">
    <property type="entry name" value="RbsD_FucU"/>
</dbReference>
<protein>
    <submittedName>
        <fullName evidence="4">Fucose isomerase</fullName>
    </submittedName>
</protein>
<dbReference type="SUPFAM" id="SSF102546">
    <property type="entry name" value="RbsD-like"/>
    <property type="match status" value="1"/>
</dbReference>
<evidence type="ECO:0000313" key="4">
    <source>
        <dbReference type="EMBL" id="HIV23618.1"/>
    </source>
</evidence>
<dbReference type="GO" id="GO:0042806">
    <property type="term" value="F:fucose binding"/>
    <property type="evidence" value="ECO:0007669"/>
    <property type="project" value="TreeGrafter"/>
</dbReference>
<reference evidence="4" key="1">
    <citation type="submission" date="2020-10" db="EMBL/GenBank/DDBJ databases">
        <authorList>
            <person name="Gilroy R."/>
        </authorList>
    </citation>
    <scope>NUCLEOTIDE SEQUENCE</scope>
    <source>
        <strain evidence="4">ChiBcec6-7307</strain>
    </source>
</reference>
<dbReference type="InterPro" id="IPR050443">
    <property type="entry name" value="RbsD/FucU_mutarotase"/>
</dbReference>
<comment type="catalytic activity">
    <reaction evidence="3">
        <text>alpha-L-fucose = beta-L-fucose</text>
        <dbReference type="Rhea" id="RHEA:25580"/>
        <dbReference type="ChEBI" id="CHEBI:42548"/>
        <dbReference type="ChEBI" id="CHEBI:42589"/>
        <dbReference type="EC" id="5.1.3.29"/>
    </reaction>
</comment>
<organism evidence="4 5">
    <name type="scientific">Candidatus Merdiplasma excrementigallinarum</name>
    <dbReference type="NCBI Taxonomy" id="2840864"/>
    <lineage>
        <taxon>Bacteria</taxon>
        <taxon>Bacillati</taxon>
        <taxon>Bacillota</taxon>
        <taxon>Clostridia</taxon>
        <taxon>Lachnospirales</taxon>
        <taxon>Lachnospiraceae</taxon>
        <taxon>Lachnospiraceae incertae sedis</taxon>
        <taxon>Candidatus Merdiplasma</taxon>
    </lineage>
</organism>
<dbReference type="GO" id="GO:0036373">
    <property type="term" value="F:L-fucose mutarotase activity"/>
    <property type="evidence" value="ECO:0007669"/>
    <property type="project" value="UniProtKB-EC"/>
</dbReference>
<dbReference type="GO" id="GO:0006004">
    <property type="term" value="P:fucose metabolic process"/>
    <property type="evidence" value="ECO:0007669"/>
    <property type="project" value="TreeGrafter"/>
</dbReference>